<gene>
    <name evidence="4" type="ORF">GE115_06920</name>
</gene>
<keyword evidence="2" id="KW-0812">Transmembrane</keyword>
<evidence type="ECO:0000256" key="1">
    <source>
        <dbReference type="SAM" id="MobiDB-lite"/>
    </source>
</evidence>
<evidence type="ECO:0000313" key="5">
    <source>
        <dbReference type="Proteomes" id="UP000431080"/>
    </source>
</evidence>
<feature type="region of interest" description="Disordered" evidence="1">
    <location>
        <begin position="1"/>
        <end position="52"/>
    </location>
</feature>
<name>A0A6I2F4P5_9MICO</name>
<dbReference type="Proteomes" id="UP000431080">
    <property type="component" value="Unassembled WGS sequence"/>
</dbReference>
<keyword evidence="5" id="KW-1185">Reference proteome</keyword>
<evidence type="ECO:0000256" key="2">
    <source>
        <dbReference type="SAM" id="Phobius"/>
    </source>
</evidence>
<feature type="region of interest" description="Disordered" evidence="1">
    <location>
        <begin position="254"/>
        <end position="274"/>
    </location>
</feature>
<dbReference type="EMBL" id="WJIF01000003">
    <property type="protein sequence ID" value="MRG59602.1"/>
    <property type="molecule type" value="Genomic_DNA"/>
</dbReference>
<dbReference type="InterPro" id="IPR005182">
    <property type="entry name" value="YdbS-like_PH"/>
</dbReference>
<dbReference type="PANTHER" id="PTHR37938">
    <property type="entry name" value="BLL0215 PROTEIN"/>
    <property type="match status" value="1"/>
</dbReference>
<evidence type="ECO:0000259" key="3">
    <source>
        <dbReference type="Pfam" id="PF03703"/>
    </source>
</evidence>
<organism evidence="4 5">
    <name type="scientific">Agromyces agglutinans</name>
    <dbReference type="NCBI Taxonomy" id="2662258"/>
    <lineage>
        <taxon>Bacteria</taxon>
        <taxon>Bacillati</taxon>
        <taxon>Actinomycetota</taxon>
        <taxon>Actinomycetes</taxon>
        <taxon>Micrococcales</taxon>
        <taxon>Microbacteriaceae</taxon>
        <taxon>Agromyces</taxon>
    </lineage>
</organism>
<keyword evidence="2" id="KW-1133">Transmembrane helix</keyword>
<dbReference type="AlphaFoldDB" id="A0A6I2F4P5"/>
<evidence type="ECO:0000313" key="4">
    <source>
        <dbReference type="EMBL" id="MRG59602.1"/>
    </source>
</evidence>
<dbReference type="Pfam" id="PF03703">
    <property type="entry name" value="bPH_2"/>
    <property type="match status" value="1"/>
</dbReference>
<keyword evidence="2" id="KW-0472">Membrane</keyword>
<accession>A0A6I2F4P5</accession>
<proteinExistence type="predicted"/>
<feature type="domain" description="YdbS-like PH" evidence="3">
    <location>
        <begin position="132"/>
        <end position="197"/>
    </location>
</feature>
<feature type="transmembrane region" description="Helical" evidence="2">
    <location>
        <begin position="89"/>
        <end position="105"/>
    </location>
</feature>
<feature type="compositionally biased region" description="Basic and acidic residues" evidence="1">
    <location>
        <begin position="27"/>
        <end position="52"/>
    </location>
</feature>
<sequence>MPRPRCRPPSTPSGVRSPRSACSSVRSRAERDRERGHDHEHDRVHEHDREPEASVSFFDPKVHRHLISDQGEVVVDEVRKHWTAMVKPVLEMLLAIPVLLLLLLLPKELYFLPLLIAPAILIHATWRLLDVRMDRFVITNMRVFRVHGILSQHIATMPIARILDISVKKPLIGRVLGYGHFIFESAAQDQGLREIRFVGDPDERGLTIQRVIQRAGLRGSAGGRGGDGMPVGPVSREEYVRSNTVVEVDRRAVAEDDDGTGSSETRGFDRIIGDPMGIDVVERDSWTQPIPTQDGR</sequence>
<protein>
    <submittedName>
        <fullName evidence="4">PH domain-containing protein</fullName>
    </submittedName>
</protein>
<dbReference type="PANTHER" id="PTHR37938:SF1">
    <property type="entry name" value="BLL0215 PROTEIN"/>
    <property type="match status" value="1"/>
</dbReference>
<feature type="transmembrane region" description="Helical" evidence="2">
    <location>
        <begin position="111"/>
        <end position="129"/>
    </location>
</feature>
<reference evidence="4 5" key="1">
    <citation type="submission" date="2019-10" db="EMBL/GenBank/DDBJ databases">
        <authorList>
            <person name="Nie G."/>
            <person name="Ming H."/>
            <person name="Yi B."/>
        </authorList>
    </citation>
    <scope>NUCLEOTIDE SEQUENCE [LARGE SCALE GENOMIC DNA]</scope>
    <source>
        <strain evidence="4 5">CFH 90414</strain>
    </source>
</reference>
<comment type="caution">
    <text evidence="4">The sequence shown here is derived from an EMBL/GenBank/DDBJ whole genome shotgun (WGS) entry which is preliminary data.</text>
</comment>